<evidence type="ECO:0000256" key="3">
    <source>
        <dbReference type="ARBA" id="ARBA00013149"/>
    </source>
</evidence>
<keyword evidence="5 12" id="KW-0285">Flavoprotein</keyword>
<dbReference type="InterPro" id="IPR036134">
    <property type="entry name" value="Crypto/Photolyase_FAD-like_sf"/>
</dbReference>
<dbReference type="InterPro" id="IPR006050">
    <property type="entry name" value="DNA_photolyase_N"/>
</dbReference>
<dbReference type="Pfam" id="PF03441">
    <property type="entry name" value="FAD_binding_7"/>
    <property type="match status" value="1"/>
</dbReference>
<evidence type="ECO:0000256" key="7">
    <source>
        <dbReference type="ARBA" id="ARBA00022991"/>
    </source>
</evidence>
<proteinExistence type="inferred from homology"/>
<evidence type="ECO:0000259" key="15">
    <source>
        <dbReference type="PROSITE" id="PS51645"/>
    </source>
</evidence>
<dbReference type="EC" id="4.1.99.3" evidence="3"/>
<evidence type="ECO:0000256" key="14">
    <source>
        <dbReference type="RuleBase" id="RU004182"/>
    </source>
</evidence>
<evidence type="ECO:0000256" key="11">
    <source>
        <dbReference type="ARBA" id="ARBA00083107"/>
    </source>
</evidence>
<evidence type="ECO:0000256" key="4">
    <source>
        <dbReference type="ARBA" id="ARBA00014046"/>
    </source>
</evidence>
<dbReference type="Pfam" id="PF00875">
    <property type="entry name" value="DNA_photolyase"/>
    <property type="match status" value="1"/>
</dbReference>
<dbReference type="PROSITE" id="PS51645">
    <property type="entry name" value="PHR_CRY_ALPHA_BETA"/>
    <property type="match status" value="1"/>
</dbReference>
<evidence type="ECO:0000313" key="16">
    <source>
        <dbReference type="EMBL" id="EJP72937.1"/>
    </source>
</evidence>
<keyword evidence="7 14" id="KW-0157">Chromophore</keyword>
<protein>
    <recommendedName>
        <fullName evidence="4">Deoxyribodipyrimidine photo-lyase</fullName>
        <ecNumber evidence="3">4.1.99.3</ecNumber>
    </recommendedName>
    <alternativeName>
        <fullName evidence="8">DNA photolyase</fullName>
    </alternativeName>
    <alternativeName>
        <fullName evidence="11">Photoreactivating enzyme</fullName>
    </alternativeName>
</protein>
<dbReference type="Proteomes" id="UP000010116">
    <property type="component" value="Unassembled WGS sequence"/>
</dbReference>
<comment type="similarity">
    <text evidence="2">Belongs to the DNA photolyase class-1 family.</text>
</comment>
<evidence type="ECO:0000256" key="12">
    <source>
        <dbReference type="PIRSR" id="PIRSR602081-1"/>
    </source>
</evidence>
<dbReference type="Gene3D" id="1.25.40.80">
    <property type="match status" value="1"/>
</dbReference>
<feature type="binding site" evidence="12">
    <location>
        <begin position="375"/>
        <end position="377"/>
    </location>
    <ligand>
        <name>FAD</name>
        <dbReference type="ChEBI" id="CHEBI:57692"/>
    </ligand>
</feature>
<dbReference type="SUPFAM" id="SSF48173">
    <property type="entry name" value="Cryptochrome/photolyase FAD-binding domain"/>
    <property type="match status" value="1"/>
</dbReference>
<dbReference type="InterPro" id="IPR018394">
    <property type="entry name" value="DNA_photolyase_1_CS_C"/>
</dbReference>
<feature type="binding site" evidence="12">
    <location>
        <position position="274"/>
    </location>
    <ligand>
        <name>FAD</name>
        <dbReference type="ChEBI" id="CHEBI:57692"/>
    </ligand>
</feature>
<dbReference type="PANTHER" id="PTHR11455">
    <property type="entry name" value="CRYPTOCHROME"/>
    <property type="match status" value="1"/>
</dbReference>
<accession>J4V318</accession>
<comment type="catalytic activity">
    <reaction evidence="9">
        <text>cyclobutadipyrimidine (in DNA) = 2 pyrimidine residues (in DNA).</text>
        <dbReference type="EC" id="4.1.99.3"/>
    </reaction>
</comment>
<dbReference type="PANTHER" id="PTHR11455:SF9">
    <property type="entry name" value="CRYPTOCHROME CIRCADIAN CLOCK 5 ISOFORM X1"/>
    <property type="match status" value="1"/>
</dbReference>
<dbReference type="FunFam" id="1.10.579.10:FF:000003">
    <property type="entry name" value="Deoxyribodipyrimidine photo-lyase"/>
    <property type="match status" value="1"/>
</dbReference>
<comment type="cofactor">
    <cofactor evidence="12">
        <name>FAD</name>
        <dbReference type="ChEBI" id="CHEBI:57692"/>
    </cofactor>
    <text evidence="12">Binds 1 FAD per subunit.</text>
</comment>
<dbReference type="GO" id="GO:0003904">
    <property type="term" value="F:deoxyribodipyrimidine photo-lyase activity"/>
    <property type="evidence" value="ECO:0007669"/>
    <property type="project" value="UniProtKB-EC"/>
</dbReference>
<comment type="cofactor">
    <cofactor evidence="1">
        <name>(6R)-5,10-methylene-5,6,7,8-tetrahydrofolate</name>
        <dbReference type="ChEBI" id="CHEBI:15636"/>
    </cofactor>
</comment>
<evidence type="ECO:0000256" key="8">
    <source>
        <dbReference type="ARBA" id="ARBA00031671"/>
    </source>
</evidence>
<evidence type="ECO:0000256" key="1">
    <source>
        <dbReference type="ARBA" id="ARBA00001932"/>
    </source>
</evidence>
<name>J4V318_9GAMM</name>
<dbReference type="GO" id="GO:0000719">
    <property type="term" value="P:photoreactive repair"/>
    <property type="evidence" value="ECO:0007669"/>
    <property type="project" value="UniProtKB-ARBA"/>
</dbReference>
<dbReference type="PRINTS" id="PR00147">
    <property type="entry name" value="DNAPHOTLYASE"/>
</dbReference>
<comment type="similarity">
    <text evidence="14">Belongs to the DNA photolyase family.</text>
</comment>
<evidence type="ECO:0000256" key="9">
    <source>
        <dbReference type="ARBA" id="ARBA00033999"/>
    </source>
</evidence>
<comment type="function">
    <text evidence="10">Involved in repair of UV radiation-induced DNA damage. Catalyzes the light-dependent monomerization (300-600 nm) of cyclobutyl pyrimidine dimers (in cis-syn configuration), which are formed between adjacent bases on the same DNA strand upon exposure to ultraviolet radiation.</text>
</comment>
<evidence type="ECO:0000313" key="17">
    <source>
        <dbReference type="Proteomes" id="UP000010116"/>
    </source>
</evidence>
<gene>
    <name evidence="16" type="ORF">NT02SARS_0711</name>
</gene>
<organism evidence="16 17">
    <name type="scientific">SAR86 cluster bacterium SAR86B</name>
    <dbReference type="NCBI Taxonomy" id="1123867"/>
    <lineage>
        <taxon>Bacteria</taxon>
        <taxon>Pseudomonadati</taxon>
        <taxon>Pseudomonadota</taxon>
        <taxon>Gammaproteobacteria</taxon>
        <taxon>SAR86 cluster</taxon>
    </lineage>
</organism>
<feature type="domain" description="Photolyase/cryptochrome alpha/beta" evidence="15">
    <location>
        <begin position="1"/>
        <end position="134"/>
    </location>
</feature>
<dbReference type="PROSITE" id="PS00394">
    <property type="entry name" value="DNA_PHOTOLYASES_1_1"/>
    <property type="match status" value="1"/>
</dbReference>
<dbReference type="AlphaFoldDB" id="J4V318"/>
<evidence type="ECO:0000256" key="2">
    <source>
        <dbReference type="ARBA" id="ARBA00005862"/>
    </source>
</evidence>
<dbReference type="InterPro" id="IPR014729">
    <property type="entry name" value="Rossmann-like_a/b/a_fold"/>
</dbReference>
<dbReference type="GO" id="GO:0003677">
    <property type="term" value="F:DNA binding"/>
    <property type="evidence" value="ECO:0007669"/>
    <property type="project" value="TreeGrafter"/>
</dbReference>
<feature type="site" description="Electron transfer via tryptophanyl radical" evidence="13">
    <location>
        <position position="309"/>
    </location>
</feature>
<evidence type="ECO:0000256" key="10">
    <source>
        <dbReference type="ARBA" id="ARBA00059220"/>
    </source>
</evidence>
<evidence type="ECO:0000256" key="13">
    <source>
        <dbReference type="PIRSR" id="PIRSR602081-2"/>
    </source>
</evidence>
<feature type="binding site" evidence="12">
    <location>
        <begin position="235"/>
        <end position="239"/>
    </location>
    <ligand>
        <name>FAD</name>
        <dbReference type="ChEBI" id="CHEBI:57692"/>
    </ligand>
</feature>
<evidence type="ECO:0000256" key="5">
    <source>
        <dbReference type="ARBA" id="ARBA00022630"/>
    </source>
</evidence>
<feature type="binding site" evidence="12">
    <location>
        <begin position="277"/>
        <end position="284"/>
    </location>
    <ligand>
        <name>FAD</name>
        <dbReference type="ChEBI" id="CHEBI:57692"/>
    </ligand>
</feature>
<keyword evidence="6 12" id="KW-0274">FAD</keyword>
<feature type="site" description="Electron transfer via tryptophanyl radical" evidence="13">
    <location>
        <position position="385"/>
    </location>
</feature>
<dbReference type="HOGENOM" id="CLU_010348_2_1_6"/>
<dbReference type="SUPFAM" id="SSF52425">
    <property type="entry name" value="Cryptochrome/photolyase, N-terminal domain"/>
    <property type="match status" value="1"/>
</dbReference>
<dbReference type="InterPro" id="IPR005101">
    <property type="entry name" value="Cryptochr/Photolyase_FAD-bd"/>
</dbReference>
<evidence type="ECO:0000256" key="6">
    <source>
        <dbReference type="ARBA" id="ARBA00022827"/>
    </source>
</evidence>
<dbReference type="GO" id="GO:0071949">
    <property type="term" value="F:FAD binding"/>
    <property type="evidence" value="ECO:0007669"/>
    <property type="project" value="TreeGrafter"/>
</dbReference>
<feature type="binding site" evidence="12">
    <location>
        <position position="223"/>
    </location>
    <ligand>
        <name>FAD</name>
        <dbReference type="ChEBI" id="CHEBI:57692"/>
    </ligand>
</feature>
<dbReference type="InterPro" id="IPR002081">
    <property type="entry name" value="Cryptochrome/DNA_photolyase_1"/>
</dbReference>
<dbReference type="InterPro" id="IPR036155">
    <property type="entry name" value="Crypto/Photolyase_N_sf"/>
</dbReference>
<reference evidence="16 17" key="1">
    <citation type="journal article" date="2012" name="ISME J.">
        <title>Genomic insights to SAR86, an abundant and uncultivated marine bacterial lineage.</title>
        <authorList>
            <person name="Dupont C.L."/>
            <person name="Rusch D.B."/>
            <person name="Yooseph S."/>
            <person name="Lombardo M.J."/>
            <person name="Richter R.A."/>
            <person name="Valas R."/>
            <person name="Novotny M."/>
            <person name="Yee-Greenbaum J."/>
            <person name="Selengut J.D."/>
            <person name="Haft D.H."/>
            <person name="Halpern A.L."/>
            <person name="Lasken R.S."/>
            <person name="Nealson K."/>
            <person name="Friedman R."/>
            <person name="Venter J.C."/>
        </authorList>
    </citation>
    <scope>NUCLEOTIDE SEQUENCE [LARGE SCALE GENOMIC DNA]</scope>
</reference>
<feature type="site" description="Electron transfer via tryptophanyl radical" evidence="13">
    <location>
        <position position="362"/>
    </location>
</feature>
<sequence length="471" mass="55153">MKSLVWLRSDIRLDDNPAIKNAFIQSEFVHVLYLYSKKQLKLHNESDIKISFLIENLKDLGNSLDSLNVGLTIIETDGFLNDPKEVLKFFDNNNFDKLFFNNTFGVDENNRDFEIIKLLEDKGYEYEQFDDQILFKPGSIQTDEGNPYSVFTPFKRKWLKFFNLDLLDIEYAYSAKNKKYLESNIDNFDFSHAYIFDSDLWKVGEKGAKHVLDDFLKFKASHYDKNRNDPIKDNTSRISPYLALGILSSKRCIIESIKLNNLDIYSGNKGILKWIDEIVWREFYRNIMHSFPKVSMGKPFQSYTDNIDWRYNEAELTAWQSGNTGFPIIDAAMRQMLNEGWMHNRLRMVVAMFFTKNMLHDWRLGEKFFMENLIDADFSSNNGGWQWSASTGTDAAPYFRIFNPITQSKNFDKNGEFIKKFIPELKDLDASVIHEPPANIRDHLNYPQPILDLKESRLRAIEAFKNAKDLA</sequence>
<keyword evidence="16" id="KW-0456">Lyase</keyword>
<dbReference type="Gene3D" id="1.10.579.10">
    <property type="entry name" value="DNA Cyclobutane Dipyrimidine Photolyase, subunit A, domain 3"/>
    <property type="match status" value="1"/>
</dbReference>
<dbReference type="EMBL" id="JH611185">
    <property type="protein sequence ID" value="EJP72937.1"/>
    <property type="molecule type" value="Genomic_DNA"/>
</dbReference>
<dbReference type="Gene3D" id="3.40.50.620">
    <property type="entry name" value="HUPs"/>
    <property type="match status" value="1"/>
</dbReference>